<dbReference type="Pfam" id="PF08240">
    <property type="entry name" value="ADH_N"/>
    <property type="match status" value="1"/>
</dbReference>
<organism evidence="2 3">
    <name type="scientific">Suillus plorans</name>
    <dbReference type="NCBI Taxonomy" id="116603"/>
    <lineage>
        <taxon>Eukaryota</taxon>
        <taxon>Fungi</taxon>
        <taxon>Dikarya</taxon>
        <taxon>Basidiomycota</taxon>
        <taxon>Agaricomycotina</taxon>
        <taxon>Agaricomycetes</taxon>
        <taxon>Agaricomycetidae</taxon>
        <taxon>Boletales</taxon>
        <taxon>Suillineae</taxon>
        <taxon>Suillaceae</taxon>
        <taxon>Suillus</taxon>
    </lineage>
</organism>
<dbReference type="PANTHER" id="PTHR45348">
    <property type="entry name" value="HYPOTHETICAL OXIDOREDUCTASE (EUROFUNG)"/>
    <property type="match status" value="1"/>
</dbReference>
<gene>
    <name evidence="2" type="ORF">HD556DRAFT_1359167</name>
</gene>
<accession>A0A9P7DJY0</accession>
<dbReference type="InterPro" id="IPR036291">
    <property type="entry name" value="NAD(P)-bd_dom_sf"/>
</dbReference>
<evidence type="ECO:0000313" key="2">
    <source>
        <dbReference type="EMBL" id="KAG1796654.1"/>
    </source>
</evidence>
<protein>
    <submittedName>
        <fullName evidence="2">Chaperonin 10-like protein</fullName>
    </submittedName>
</protein>
<dbReference type="AlphaFoldDB" id="A0A9P7DJY0"/>
<dbReference type="InterPro" id="IPR020843">
    <property type="entry name" value="ER"/>
</dbReference>
<dbReference type="RefSeq" id="XP_041162011.1">
    <property type="nucleotide sequence ID" value="XM_041302561.1"/>
</dbReference>
<dbReference type="GO" id="GO:0016651">
    <property type="term" value="F:oxidoreductase activity, acting on NAD(P)H"/>
    <property type="evidence" value="ECO:0007669"/>
    <property type="project" value="InterPro"/>
</dbReference>
<dbReference type="SUPFAM" id="SSF51735">
    <property type="entry name" value="NAD(P)-binding Rossmann-fold domains"/>
    <property type="match status" value="1"/>
</dbReference>
<evidence type="ECO:0000259" key="1">
    <source>
        <dbReference type="SMART" id="SM00829"/>
    </source>
</evidence>
<dbReference type="EMBL" id="JABBWE010000018">
    <property type="protein sequence ID" value="KAG1796654.1"/>
    <property type="molecule type" value="Genomic_DNA"/>
</dbReference>
<sequence length="348" mass="37055">MSDTKQQKALFLKSKHGQFAVGLNSTPKPGKDEVLIKVYSVALNPVDYKVQEVGGFVENYPAVLGEDIAGMVDEVGEGVLNFAKGDRVFTHGQFSNDQAGFQQFALGGTDLTAKIPDNLGYDDAATIPLALDTASTGLYNSNKYGLGLTPPWVKGGIGMYSGTPIVILGGASAVGSYVIQLARLSGFSPIITTASPAHEVYLKSLGATHVLNRHLSADVVKAAINGFTKNPIKYVYDAISLPETQRIGWSILDAKGCLVLTLPASVQEDEGKERKAIRTFGSPHAKENKELCKGSWAILSQWLGAGTIKPLRYEVLPDGLEGIIGGLEQMKAAKVSGKKLVAHPQDTK</sequence>
<dbReference type="OrthoDB" id="3233595at2759"/>
<dbReference type="InterPro" id="IPR047122">
    <property type="entry name" value="Trans-enoyl_RdTase-like"/>
</dbReference>
<dbReference type="Gene3D" id="3.40.50.720">
    <property type="entry name" value="NAD(P)-binding Rossmann-like Domain"/>
    <property type="match status" value="1"/>
</dbReference>
<reference evidence="2" key="1">
    <citation type="journal article" date="2020" name="New Phytol.">
        <title>Comparative genomics reveals dynamic genome evolution in host specialist ectomycorrhizal fungi.</title>
        <authorList>
            <person name="Lofgren L.A."/>
            <person name="Nguyen N.H."/>
            <person name="Vilgalys R."/>
            <person name="Ruytinx J."/>
            <person name="Liao H.L."/>
            <person name="Branco S."/>
            <person name="Kuo A."/>
            <person name="LaButti K."/>
            <person name="Lipzen A."/>
            <person name="Andreopoulos W."/>
            <person name="Pangilinan J."/>
            <person name="Riley R."/>
            <person name="Hundley H."/>
            <person name="Na H."/>
            <person name="Barry K."/>
            <person name="Grigoriev I.V."/>
            <person name="Stajich J.E."/>
            <person name="Kennedy P.G."/>
        </authorList>
    </citation>
    <scope>NUCLEOTIDE SEQUENCE</scope>
    <source>
        <strain evidence="2">S12</strain>
    </source>
</reference>
<dbReference type="GeneID" id="64596325"/>
<dbReference type="CDD" id="cd08249">
    <property type="entry name" value="enoyl_reductase_like"/>
    <property type="match status" value="1"/>
</dbReference>
<dbReference type="Pfam" id="PF00107">
    <property type="entry name" value="ADH_zinc_N"/>
    <property type="match status" value="1"/>
</dbReference>
<evidence type="ECO:0000313" key="3">
    <source>
        <dbReference type="Proteomes" id="UP000719766"/>
    </source>
</evidence>
<dbReference type="SUPFAM" id="SSF50129">
    <property type="entry name" value="GroES-like"/>
    <property type="match status" value="1"/>
</dbReference>
<dbReference type="InterPro" id="IPR013154">
    <property type="entry name" value="ADH-like_N"/>
</dbReference>
<dbReference type="Gene3D" id="3.90.180.10">
    <property type="entry name" value="Medium-chain alcohol dehydrogenases, catalytic domain"/>
    <property type="match status" value="1"/>
</dbReference>
<dbReference type="InterPro" id="IPR011032">
    <property type="entry name" value="GroES-like_sf"/>
</dbReference>
<dbReference type="SMART" id="SM00829">
    <property type="entry name" value="PKS_ER"/>
    <property type="match status" value="1"/>
</dbReference>
<name>A0A9P7DJY0_9AGAM</name>
<dbReference type="Proteomes" id="UP000719766">
    <property type="component" value="Unassembled WGS sequence"/>
</dbReference>
<dbReference type="InterPro" id="IPR013149">
    <property type="entry name" value="ADH-like_C"/>
</dbReference>
<feature type="domain" description="Enoyl reductase (ER)" evidence="1">
    <location>
        <begin position="17"/>
        <end position="341"/>
    </location>
</feature>
<dbReference type="PANTHER" id="PTHR45348:SF2">
    <property type="entry name" value="ZINC-TYPE ALCOHOL DEHYDROGENASE-LIKE PROTEIN C2E1P3.01"/>
    <property type="match status" value="1"/>
</dbReference>
<comment type="caution">
    <text evidence="2">The sequence shown here is derived from an EMBL/GenBank/DDBJ whole genome shotgun (WGS) entry which is preliminary data.</text>
</comment>
<proteinExistence type="predicted"/>
<keyword evidence="3" id="KW-1185">Reference proteome</keyword>